<accession>A0A6J6FAX3</accession>
<keyword evidence="4" id="KW-0548">Nucleotidyltransferase</keyword>
<feature type="domain" description="DNA polymerase III delta N-terminal" evidence="9">
    <location>
        <begin position="14"/>
        <end position="120"/>
    </location>
</feature>
<evidence type="ECO:0000256" key="8">
    <source>
        <dbReference type="ARBA" id="ARBA00049244"/>
    </source>
</evidence>
<evidence type="ECO:0000313" key="12">
    <source>
        <dbReference type="EMBL" id="CAB4792494.1"/>
    </source>
</evidence>
<gene>
    <name evidence="11" type="ORF">UFOPK1791_00185</name>
    <name evidence="12" type="ORF">UFOPK2982_00685</name>
    <name evidence="13" type="ORF">UFOPK4355_00407</name>
</gene>
<dbReference type="Gene3D" id="3.40.50.300">
    <property type="entry name" value="P-loop containing nucleotide triphosphate hydrolases"/>
    <property type="match status" value="1"/>
</dbReference>
<organism evidence="11">
    <name type="scientific">freshwater metagenome</name>
    <dbReference type="NCBI Taxonomy" id="449393"/>
    <lineage>
        <taxon>unclassified sequences</taxon>
        <taxon>metagenomes</taxon>
        <taxon>ecological metagenomes</taxon>
    </lineage>
</organism>
<dbReference type="EMBL" id="CAFBQT010000033">
    <property type="protein sequence ID" value="CAB5062030.1"/>
    <property type="molecule type" value="Genomic_DNA"/>
</dbReference>
<dbReference type="InterPro" id="IPR048466">
    <property type="entry name" value="DNA_pol3_delta-like_C"/>
</dbReference>
<dbReference type="GO" id="GO:0003677">
    <property type="term" value="F:DNA binding"/>
    <property type="evidence" value="ECO:0007669"/>
    <property type="project" value="InterPro"/>
</dbReference>
<dbReference type="EC" id="2.7.7.7" evidence="1"/>
<dbReference type="InterPro" id="IPR008921">
    <property type="entry name" value="DNA_pol3_clamp-load_cplx_C"/>
</dbReference>
<keyword evidence="3" id="KW-0808">Transferase</keyword>
<dbReference type="PANTHER" id="PTHR34388:SF1">
    <property type="entry name" value="DNA POLYMERASE III SUBUNIT DELTA"/>
    <property type="match status" value="1"/>
</dbReference>
<name>A0A6J6FAX3_9ZZZZ</name>
<evidence type="ECO:0000313" key="11">
    <source>
        <dbReference type="EMBL" id="CAB4585377.1"/>
    </source>
</evidence>
<dbReference type="Pfam" id="PF21694">
    <property type="entry name" value="DNA_pol3_delta_C"/>
    <property type="match status" value="1"/>
</dbReference>
<dbReference type="GO" id="GO:0009360">
    <property type="term" value="C:DNA polymerase III complex"/>
    <property type="evidence" value="ECO:0007669"/>
    <property type="project" value="InterPro"/>
</dbReference>
<dbReference type="AlphaFoldDB" id="A0A6J6FAX3"/>
<dbReference type="InterPro" id="IPR005790">
    <property type="entry name" value="DNA_polIII_delta"/>
</dbReference>
<evidence type="ECO:0000256" key="1">
    <source>
        <dbReference type="ARBA" id="ARBA00012417"/>
    </source>
</evidence>
<dbReference type="EMBL" id="CAFAAE010000093">
    <property type="protein sequence ID" value="CAB4792494.1"/>
    <property type="molecule type" value="Genomic_DNA"/>
</dbReference>
<proteinExistence type="inferred from homology"/>
<dbReference type="GO" id="GO:0003887">
    <property type="term" value="F:DNA-directed DNA polymerase activity"/>
    <property type="evidence" value="ECO:0007669"/>
    <property type="project" value="UniProtKB-KW"/>
</dbReference>
<dbReference type="SUPFAM" id="SSF52540">
    <property type="entry name" value="P-loop containing nucleoside triphosphate hydrolases"/>
    <property type="match status" value="1"/>
</dbReference>
<keyword evidence="6" id="KW-0239">DNA-directed DNA polymerase</keyword>
<evidence type="ECO:0000256" key="3">
    <source>
        <dbReference type="ARBA" id="ARBA00022679"/>
    </source>
</evidence>
<dbReference type="Pfam" id="PF06144">
    <property type="entry name" value="DNA_pol3_delta"/>
    <property type="match status" value="1"/>
</dbReference>
<reference evidence="11" key="1">
    <citation type="submission" date="2020-05" db="EMBL/GenBank/DDBJ databases">
        <authorList>
            <person name="Chiriac C."/>
            <person name="Salcher M."/>
            <person name="Ghai R."/>
            <person name="Kavagutti S V."/>
        </authorList>
    </citation>
    <scope>NUCLEOTIDE SEQUENCE</scope>
</reference>
<evidence type="ECO:0000256" key="6">
    <source>
        <dbReference type="ARBA" id="ARBA00022932"/>
    </source>
</evidence>
<dbReference type="EMBL" id="CAEZUF010000008">
    <property type="protein sequence ID" value="CAB4585377.1"/>
    <property type="molecule type" value="Genomic_DNA"/>
</dbReference>
<evidence type="ECO:0000256" key="2">
    <source>
        <dbReference type="ARBA" id="ARBA00017703"/>
    </source>
</evidence>
<comment type="catalytic activity">
    <reaction evidence="8">
        <text>DNA(n) + a 2'-deoxyribonucleoside 5'-triphosphate = DNA(n+1) + diphosphate</text>
        <dbReference type="Rhea" id="RHEA:22508"/>
        <dbReference type="Rhea" id="RHEA-COMP:17339"/>
        <dbReference type="Rhea" id="RHEA-COMP:17340"/>
        <dbReference type="ChEBI" id="CHEBI:33019"/>
        <dbReference type="ChEBI" id="CHEBI:61560"/>
        <dbReference type="ChEBI" id="CHEBI:173112"/>
        <dbReference type="EC" id="2.7.7.7"/>
    </reaction>
</comment>
<evidence type="ECO:0000259" key="10">
    <source>
        <dbReference type="Pfam" id="PF21694"/>
    </source>
</evidence>
<evidence type="ECO:0000313" key="13">
    <source>
        <dbReference type="EMBL" id="CAB5062030.1"/>
    </source>
</evidence>
<feature type="domain" description="DNA polymerase III delta subunit-like C-terminal" evidence="10">
    <location>
        <begin position="200"/>
        <end position="314"/>
    </location>
</feature>
<evidence type="ECO:0000259" key="9">
    <source>
        <dbReference type="Pfam" id="PF06144"/>
    </source>
</evidence>
<dbReference type="SUPFAM" id="SSF48019">
    <property type="entry name" value="post-AAA+ oligomerization domain-like"/>
    <property type="match status" value="1"/>
</dbReference>
<sequence length="329" mass="35098">MVANQVVISTSLVLIQGAESVLVDRAVSEILKARAEAEVTQLDGAEVEIGQFADATAPSLFSESRILVIKDMQDLVMDVQEEVERYLTEPDPALLLIFTHKGGVKGKALLEKVKKLKPEVITCEPIKKESEKLDFVRREFVKLQRKIDNDAVQALVDALGSDIRELTGVCSQIAFDTPNPKTAISVADVNKYQQGRIETTGFDVADATLDGNPEAALIALRNALATGTDPVMITSALASAIRTLAKVSGAPRGAKSFELAGSLGLAPWQIDKARRQLSNWSPAAIAHAVQEVATADAAVKGAAVDPIYALERAISAIASGRKMASLSRS</sequence>
<protein>
    <recommendedName>
        <fullName evidence="2">DNA polymerase III subunit delta</fullName>
        <ecNumber evidence="1">2.7.7.7</ecNumber>
    </recommendedName>
</protein>
<dbReference type="PANTHER" id="PTHR34388">
    <property type="entry name" value="DNA POLYMERASE III SUBUNIT DELTA"/>
    <property type="match status" value="1"/>
</dbReference>
<keyword evidence="5" id="KW-0235">DNA replication</keyword>
<dbReference type="NCBIfam" id="TIGR01128">
    <property type="entry name" value="holA"/>
    <property type="match status" value="1"/>
</dbReference>
<dbReference type="Gene3D" id="1.20.272.10">
    <property type="match status" value="1"/>
</dbReference>
<evidence type="ECO:0000256" key="7">
    <source>
        <dbReference type="ARBA" id="ARBA00034754"/>
    </source>
</evidence>
<comment type="similarity">
    <text evidence="7">Belongs to the DNA polymerase HolA subunit family.</text>
</comment>
<dbReference type="GO" id="GO:0006261">
    <property type="term" value="P:DNA-templated DNA replication"/>
    <property type="evidence" value="ECO:0007669"/>
    <property type="project" value="TreeGrafter"/>
</dbReference>
<dbReference type="InterPro" id="IPR010372">
    <property type="entry name" value="DNA_pol3_delta_N"/>
</dbReference>
<evidence type="ECO:0000256" key="5">
    <source>
        <dbReference type="ARBA" id="ARBA00022705"/>
    </source>
</evidence>
<dbReference type="InterPro" id="IPR027417">
    <property type="entry name" value="P-loop_NTPase"/>
</dbReference>
<evidence type="ECO:0000256" key="4">
    <source>
        <dbReference type="ARBA" id="ARBA00022695"/>
    </source>
</evidence>